<dbReference type="PROSITE" id="PS50109">
    <property type="entry name" value="HIS_KIN"/>
    <property type="match status" value="1"/>
</dbReference>
<reference evidence="16 18" key="2">
    <citation type="submission" date="2016-10" db="EMBL/GenBank/DDBJ databases">
        <authorList>
            <person name="Varghese N."/>
            <person name="Submissions S."/>
        </authorList>
    </citation>
    <scope>NUCLEOTIDE SEQUENCE [LARGE SCALE GENOMIC DNA]</scope>
    <source>
        <strain evidence="16 18">CGMCC 1.7071</strain>
    </source>
</reference>
<evidence type="ECO:0000256" key="1">
    <source>
        <dbReference type="ARBA" id="ARBA00000085"/>
    </source>
</evidence>
<keyword evidence="11" id="KW-0902">Two-component regulatory system</keyword>
<evidence type="ECO:0000256" key="7">
    <source>
        <dbReference type="ARBA" id="ARBA00022741"/>
    </source>
</evidence>
<dbReference type="Pfam" id="PF02518">
    <property type="entry name" value="HATPase_c"/>
    <property type="match status" value="1"/>
</dbReference>
<dbReference type="PROSITE" id="PS50885">
    <property type="entry name" value="HAMP"/>
    <property type="match status" value="1"/>
</dbReference>
<evidence type="ECO:0000256" key="10">
    <source>
        <dbReference type="ARBA" id="ARBA00022989"/>
    </source>
</evidence>
<evidence type="ECO:0000256" key="9">
    <source>
        <dbReference type="ARBA" id="ARBA00022840"/>
    </source>
</evidence>
<protein>
    <recommendedName>
        <fullName evidence="3">histidine kinase</fullName>
        <ecNumber evidence="3">2.7.13.3</ecNumber>
    </recommendedName>
</protein>
<dbReference type="AlphaFoldDB" id="A0A1H8KPM6"/>
<dbReference type="Pfam" id="PF08521">
    <property type="entry name" value="2CSK_N"/>
    <property type="match status" value="1"/>
</dbReference>
<dbReference type="PANTHER" id="PTHR45436">
    <property type="entry name" value="SENSOR HISTIDINE KINASE YKOH"/>
    <property type="match status" value="1"/>
</dbReference>
<organism evidence="15 17">
    <name type="scientific">Rhizobium tibeticum</name>
    <dbReference type="NCBI Taxonomy" id="501024"/>
    <lineage>
        <taxon>Bacteria</taxon>
        <taxon>Pseudomonadati</taxon>
        <taxon>Pseudomonadota</taxon>
        <taxon>Alphaproteobacteria</taxon>
        <taxon>Hyphomicrobiales</taxon>
        <taxon>Rhizobiaceae</taxon>
        <taxon>Rhizobium/Agrobacterium group</taxon>
        <taxon>Rhizobium</taxon>
    </lineage>
</organism>
<dbReference type="GO" id="GO:0000155">
    <property type="term" value="F:phosphorelay sensor kinase activity"/>
    <property type="evidence" value="ECO:0007669"/>
    <property type="project" value="InterPro"/>
</dbReference>
<dbReference type="InterPro" id="IPR050428">
    <property type="entry name" value="TCS_sensor_his_kinase"/>
</dbReference>
<evidence type="ECO:0000256" key="5">
    <source>
        <dbReference type="ARBA" id="ARBA00022679"/>
    </source>
</evidence>
<keyword evidence="8 16" id="KW-0418">Kinase</keyword>
<evidence type="ECO:0000313" key="15">
    <source>
        <dbReference type="EMBL" id="SEH82927.1"/>
    </source>
</evidence>
<feature type="domain" description="Histidine kinase" evidence="13">
    <location>
        <begin position="237"/>
        <end position="446"/>
    </location>
</feature>
<dbReference type="InterPro" id="IPR013727">
    <property type="entry name" value="2CSK_N"/>
</dbReference>
<feature type="domain" description="HAMP" evidence="14">
    <location>
        <begin position="177"/>
        <end position="229"/>
    </location>
</feature>
<keyword evidence="7" id="KW-0547">Nucleotide-binding</keyword>
<keyword evidence="18" id="KW-1185">Reference proteome</keyword>
<dbReference type="EC" id="2.7.13.3" evidence="3"/>
<dbReference type="PANTHER" id="PTHR45436:SF14">
    <property type="entry name" value="SENSOR PROTEIN QSEC"/>
    <property type="match status" value="1"/>
</dbReference>
<reference evidence="15" key="1">
    <citation type="submission" date="2016-10" db="EMBL/GenBank/DDBJ databases">
        <authorList>
            <person name="de Groot N.N."/>
        </authorList>
    </citation>
    <scope>NUCLEOTIDE SEQUENCE [LARGE SCALE GENOMIC DNA]</scope>
    <source>
        <strain evidence="15">CCBAU85039</strain>
    </source>
</reference>
<evidence type="ECO:0000256" key="8">
    <source>
        <dbReference type="ARBA" id="ARBA00022777"/>
    </source>
</evidence>
<dbReference type="EMBL" id="FNXB01000011">
    <property type="protein sequence ID" value="SEH82927.1"/>
    <property type="molecule type" value="Genomic_DNA"/>
</dbReference>
<dbReference type="CDD" id="cd00082">
    <property type="entry name" value="HisKA"/>
    <property type="match status" value="1"/>
</dbReference>
<keyword evidence="9" id="KW-0067">ATP-binding</keyword>
<comment type="subcellular location">
    <subcellularLocation>
        <location evidence="2">Membrane</location>
        <topology evidence="2">Multi-pass membrane protein</topology>
    </subcellularLocation>
</comment>
<evidence type="ECO:0000259" key="14">
    <source>
        <dbReference type="PROSITE" id="PS50885"/>
    </source>
</evidence>
<dbReference type="Gene3D" id="1.10.287.130">
    <property type="match status" value="1"/>
</dbReference>
<dbReference type="Proteomes" id="UP000183063">
    <property type="component" value="Unassembled WGS sequence"/>
</dbReference>
<dbReference type="Pfam" id="PF00512">
    <property type="entry name" value="HisKA"/>
    <property type="match status" value="1"/>
</dbReference>
<dbReference type="InterPro" id="IPR036890">
    <property type="entry name" value="HATPase_C_sf"/>
</dbReference>
<evidence type="ECO:0000313" key="16">
    <source>
        <dbReference type="EMBL" id="SEN94835.1"/>
    </source>
</evidence>
<evidence type="ECO:0000256" key="6">
    <source>
        <dbReference type="ARBA" id="ARBA00022692"/>
    </source>
</evidence>
<evidence type="ECO:0000313" key="18">
    <source>
        <dbReference type="Proteomes" id="UP000198939"/>
    </source>
</evidence>
<dbReference type="InterPro" id="IPR003660">
    <property type="entry name" value="HAMP_dom"/>
</dbReference>
<dbReference type="SUPFAM" id="SSF47384">
    <property type="entry name" value="Homodimeric domain of signal transducing histidine kinase"/>
    <property type="match status" value="1"/>
</dbReference>
<evidence type="ECO:0000256" key="2">
    <source>
        <dbReference type="ARBA" id="ARBA00004141"/>
    </source>
</evidence>
<name>A0A1H8KPM6_9HYPH</name>
<sequence>MKMKRERSITGPLILALTTVMVVFWLAAIGLSFRVMQHEFDEIFDGAQQETTERLLALILDDLNQSTKIDPHSMAMFDAAARREYLTYQVRDASGKVALRSNDAPAEPFDAPLRMGFHDTPTARIYTEVTADGSLFLQVADRFKNRREAVRESTVTLLIPLVALIPASIFAIWFIVGRALRPIETLRRDIGTKDSGNMAEVDGQKLPVELRPIARSVNLLLGRLRASLEAEREFTANSAHELRTPIAGALAQAQRLIEELPPGATQHRVQQVEASLVNLGRLAEKLLQLSRAEAGIGGSSTTVDLRPVLDMVVTDFQRDSRTNRRLQYSAAPDAKLVRNADMDAFGIVTRNLIENALLHGDPDLPVNVSLESGGIIRVINGGPLVREADMANLKKRFSRGKTTASGSGLGLAIADRIVSQMGGTLELLSPATGAKTGFEAKMTLPA</sequence>
<evidence type="ECO:0000256" key="12">
    <source>
        <dbReference type="SAM" id="Phobius"/>
    </source>
</evidence>
<evidence type="ECO:0000256" key="4">
    <source>
        <dbReference type="ARBA" id="ARBA00022553"/>
    </source>
</evidence>
<dbReference type="Gene3D" id="1.20.5.1040">
    <property type="entry name" value="Sensor protein qsec"/>
    <property type="match status" value="1"/>
</dbReference>
<keyword evidence="4" id="KW-0597">Phosphoprotein</keyword>
<keyword evidence="5 15" id="KW-0808">Transferase</keyword>
<dbReference type="InterPro" id="IPR005467">
    <property type="entry name" value="His_kinase_dom"/>
</dbReference>
<comment type="catalytic activity">
    <reaction evidence="1">
        <text>ATP + protein L-histidine = ADP + protein N-phospho-L-histidine.</text>
        <dbReference type="EC" id="2.7.13.3"/>
    </reaction>
</comment>
<dbReference type="InterPro" id="IPR003594">
    <property type="entry name" value="HATPase_dom"/>
</dbReference>
<gene>
    <name evidence="15" type="primary">qseC_2</name>
    <name evidence="15" type="ORF">RTCCBAU85039_2587</name>
    <name evidence="16" type="ORF">SAMN05216228_1009134</name>
</gene>
<dbReference type="CDD" id="cd00075">
    <property type="entry name" value="HATPase"/>
    <property type="match status" value="1"/>
</dbReference>
<dbReference type="SMART" id="SM00387">
    <property type="entry name" value="HATPase_c"/>
    <property type="match status" value="1"/>
</dbReference>
<dbReference type="GO" id="GO:0005524">
    <property type="term" value="F:ATP binding"/>
    <property type="evidence" value="ECO:0007669"/>
    <property type="project" value="UniProtKB-KW"/>
</dbReference>
<keyword evidence="6 12" id="KW-0812">Transmembrane</keyword>
<feature type="transmembrane region" description="Helical" evidence="12">
    <location>
        <begin position="157"/>
        <end position="180"/>
    </location>
</feature>
<dbReference type="EMBL" id="FOCV01000009">
    <property type="protein sequence ID" value="SEN94835.1"/>
    <property type="molecule type" value="Genomic_DNA"/>
</dbReference>
<dbReference type="GO" id="GO:0005886">
    <property type="term" value="C:plasma membrane"/>
    <property type="evidence" value="ECO:0007669"/>
    <property type="project" value="TreeGrafter"/>
</dbReference>
<dbReference type="STRING" id="501024.RTCCBAU85039_2587"/>
<dbReference type="InterPro" id="IPR003661">
    <property type="entry name" value="HisK_dim/P_dom"/>
</dbReference>
<evidence type="ECO:0000259" key="13">
    <source>
        <dbReference type="PROSITE" id="PS50109"/>
    </source>
</evidence>
<dbReference type="SMART" id="SM00388">
    <property type="entry name" value="HisKA"/>
    <property type="match status" value="1"/>
</dbReference>
<dbReference type="SUPFAM" id="SSF55874">
    <property type="entry name" value="ATPase domain of HSP90 chaperone/DNA topoisomerase II/histidine kinase"/>
    <property type="match status" value="1"/>
</dbReference>
<keyword evidence="12" id="KW-0472">Membrane</keyword>
<dbReference type="Gene3D" id="3.30.565.10">
    <property type="entry name" value="Histidine kinase-like ATPase, C-terminal domain"/>
    <property type="match status" value="1"/>
</dbReference>
<proteinExistence type="predicted"/>
<evidence type="ECO:0000256" key="11">
    <source>
        <dbReference type="ARBA" id="ARBA00023012"/>
    </source>
</evidence>
<feature type="transmembrane region" description="Helical" evidence="12">
    <location>
        <begin position="12"/>
        <end position="33"/>
    </location>
</feature>
<reference evidence="17" key="3">
    <citation type="submission" date="2016-10" db="EMBL/GenBank/DDBJ databases">
        <authorList>
            <person name="Wibberg D."/>
        </authorList>
    </citation>
    <scope>NUCLEOTIDE SEQUENCE [LARGE SCALE GENOMIC DNA]</scope>
</reference>
<accession>A0A1H8KPM6</accession>
<dbReference type="InterPro" id="IPR036097">
    <property type="entry name" value="HisK_dim/P_sf"/>
</dbReference>
<keyword evidence="10 12" id="KW-1133">Transmembrane helix</keyword>
<evidence type="ECO:0000256" key="3">
    <source>
        <dbReference type="ARBA" id="ARBA00012438"/>
    </source>
</evidence>
<evidence type="ECO:0000313" key="17">
    <source>
        <dbReference type="Proteomes" id="UP000183063"/>
    </source>
</evidence>
<dbReference type="Proteomes" id="UP000198939">
    <property type="component" value="Unassembled WGS sequence"/>
</dbReference>